<dbReference type="AlphaFoldDB" id="A0A2U1M5K3"/>
<reference evidence="1 2" key="1">
    <citation type="journal article" date="2018" name="Mol. Plant">
        <title>The genome of Artemisia annua provides insight into the evolution of Asteraceae family and artemisinin biosynthesis.</title>
        <authorList>
            <person name="Shen Q."/>
            <person name="Zhang L."/>
            <person name="Liao Z."/>
            <person name="Wang S."/>
            <person name="Yan T."/>
            <person name="Shi P."/>
            <person name="Liu M."/>
            <person name="Fu X."/>
            <person name="Pan Q."/>
            <person name="Wang Y."/>
            <person name="Lv Z."/>
            <person name="Lu X."/>
            <person name="Zhang F."/>
            <person name="Jiang W."/>
            <person name="Ma Y."/>
            <person name="Chen M."/>
            <person name="Hao X."/>
            <person name="Li L."/>
            <person name="Tang Y."/>
            <person name="Lv G."/>
            <person name="Zhou Y."/>
            <person name="Sun X."/>
            <person name="Brodelius P.E."/>
            <person name="Rose J.K.C."/>
            <person name="Tang K."/>
        </authorList>
    </citation>
    <scope>NUCLEOTIDE SEQUENCE [LARGE SCALE GENOMIC DNA]</scope>
    <source>
        <strain evidence="2">cv. Huhao1</strain>
        <tissue evidence="1">Leaf</tissue>
    </source>
</reference>
<dbReference type="STRING" id="35608.A0A2U1M5K3"/>
<sequence>MVVKWYPVSETIAEKSAWEFAEKNGLDMVTILPSTCLGRLLQPTLNARCAVLQQLLQVSENT</sequence>
<dbReference type="OrthoDB" id="1723494at2759"/>
<protein>
    <submittedName>
        <fullName evidence="1">Cinnamoyl-CoA reductase 1</fullName>
    </submittedName>
</protein>
<evidence type="ECO:0000313" key="1">
    <source>
        <dbReference type="EMBL" id="PWA56535.1"/>
    </source>
</evidence>
<keyword evidence="2" id="KW-1185">Reference proteome</keyword>
<comment type="caution">
    <text evidence="1">The sequence shown here is derived from an EMBL/GenBank/DDBJ whole genome shotgun (WGS) entry which is preliminary data.</text>
</comment>
<gene>
    <name evidence="1" type="ORF">CTI12_AA407100</name>
</gene>
<evidence type="ECO:0000313" key="2">
    <source>
        <dbReference type="Proteomes" id="UP000245207"/>
    </source>
</evidence>
<name>A0A2U1M5K3_ARTAN</name>
<organism evidence="1 2">
    <name type="scientific">Artemisia annua</name>
    <name type="common">Sweet wormwood</name>
    <dbReference type="NCBI Taxonomy" id="35608"/>
    <lineage>
        <taxon>Eukaryota</taxon>
        <taxon>Viridiplantae</taxon>
        <taxon>Streptophyta</taxon>
        <taxon>Embryophyta</taxon>
        <taxon>Tracheophyta</taxon>
        <taxon>Spermatophyta</taxon>
        <taxon>Magnoliopsida</taxon>
        <taxon>eudicotyledons</taxon>
        <taxon>Gunneridae</taxon>
        <taxon>Pentapetalae</taxon>
        <taxon>asterids</taxon>
        <taxon>campanulids</taxon>
        <taxon>Asterales</taxon>
        <taxon>Asteraceae</taxon>
        <taxon>Asteroideae</taxon>
        <taxon>Anthemideae</taxon>
        <taxon>Artemisiinae</taxon>
        <taxon>Artemisia</taxon>
    </lineage>
</organism>
<dbReference type="EMBL" id="PKPP01006429">
    <property type="protein sequence ID" value="PWA56535.1"/>
    <property type="molecule type" value="Genomic_DNA"/>
</dbReference>
<dbReference type="Gene3D" id="3.40.50.720">
    <property type="entry name" value="NAD(P)-binding Rossmann-like Domain"/>
    <property type="match status" value="1"/>
</dbReference>
<dbReference type="Proteomes" id="UP000245207">
    <property type="component" value="Unassembled WGS sequence"/>
</dbReference>
<accession>A0A2U1M5K3</accession>
<proteinExistence type="predicted"/>